<dbReference type="PANTHER" id="PTHR38111">
    <property type="entry name" value="ZN(2)-C6 FUNGAL-TYPE DOMAIN-CONTAINING PROTEIN-RELATED"/>
    <property type="match status" value="1"/>
</dbReference>
<reference evidence="2 3" key="1">
    <citation type="journal article" date="2018" name="BMC Genomics">
        <title>Genomic evidence for intraspecific hybridization in a clonal and extremely halotolerant yeast.</title>
        <authorList>
            <person name="Gostincar C."/>
            <person name="Stajich J.E."/>
            <person name="Zupancic J."/>
            <person name="Zalar P."/>
            <person name="Gunde-Cimerman N."/>
        </authorList>
    </citation>
    <scope>NUCLEOTIDE SEQUENCE [LARGE SCALE GENOMIC DNA]</scope>
    <source>
        <strain evidence="2 3">EXF-171</strain>
    </source>
</reference>
<evidence type="ECO:0008006" key="4">
    <source>
        <dbReference type="Google" id="ProtNLM"/>
    </source>
</evidence>
<dbReference type="InterPro" id="IPR053178">
    <property type="entry name" value="Osmoadaptation_assoc"/>
</dbReference>
<evidence type="ECO:0000313" key="3">
    <source>
        <dbReference type="Proteomes" id="UP000281468"/>
    </source>
</evidence>
<dbReference type="Proteomes" id="UP000281468">
    <property type="component" value="Unassembled WGS sequence"/>
</dbReference>
<protein>
    <recommendedName>
        <fullName evidence="4">Transcription factor domain-containing protein</fullName>
    </recommendedName>
</protein>
<name>A0A3M7G9F8_HORWE</name>
<comment type="caution">
    <text evidence="2">The sequence shown here is derived from an EMBL/GenBank/DDBJ whole genome shotgun (WGS) entry which is preliminary data.</text>
</comment>
<feature type="compositionally biased region" description="Low complexity" evidence="1">
    <location>
        <begin position="508"/>
        <end position="520"/>
    </location>
</feature>
<feature type="compositionally biased region" description="Polar residues" evidence="1">
    <location>
        <begin position="480"/>
        <end position="498"/>
    </location>
</feature>
<evidence type="ECO:0000313" key="2">
    <source>
        <dbReference type="EMBL" id="RMY97758.1"/>
    </source>
</evidence>
<dbReference type="AlphaFoldDB" id="A0A3M7G9F8"/>
<feature type="region of interest" description="Disordered" evidence="1">
    <location>
        <begin position="22"/>
        <end position="42"/>
    </location>
</feature>
<feature type="compositionally biased region" description="Basic and acidic residues" evidence="1">
    <location>
        <begin position="470"/>
        <end position="479"/>
    </location>
</feature>
<feature type="compositionally biased region" description="Basic and acidic residues" evidence="1">
    <location>
        <begin position="22"/>
        <end position="40"/>
    </location>
</feature>
<proteinExistence type="predicted"/>
<feature type="region of interest" description="Disordered" evidence="1">
    <location>
        <begin position="452"/>
        <end position="540"/>
    </location>
</feature>
<organism evidence="2 3">
    <name type="scientific">Hortaea werneckii</name>
    <name type="common">Black yeast</name>
    <name type="synonym">Cladosporium werneckii</name>
    <dbReference type="NCBI Taxonomy" id="91943"/>
    <lineage>
        <taxon>Eukaryota</taxon>
        <taxon>Fungi</taxon>
        <taxon>Dikarya</taxon>
        <taxon>Ascomycota</taxon>
        <taxon>Pezizomycotina</taxon>
        <taxon>Dothideomycetes</taxon>
        <taxon>Dothideomycetidae</taxon>
        <taxon>Mycosphaerellales</taxon>
        <taxon>Teratosphaeriaceae</taxon>
        <taxon>Hortaea</taxon>
    </lineage>
</organism>
<accession>A0A3M7G9F8</accession>
<gene>
    <name evidence="2" type="ORF">D0862_07917</name>
</gene>
<evidence type="ECO:0000256" key="1">
    <source>
        <dbReference type="SAM" id="MobiDB-lite"/>
    </source>
</evidence>
<sequence length="583" mass="64844">MMVHEFSRGRIKAPTARMIEDSQRRITEESKNRECKRKSSGEVSRQRTLLPVISSNLVHRDQLISTFLSLHLPTPCNGVPRSHVAYLAFLPQLDLSLPALQFAVDTLCLAEIGLRYDDSYCQREAQASYTRALPMLAGTLSTIDGKKHIQKDLVLAVIMILALCELYASIVDIEPSEPGWIQHIVGAEQFVLSHQQAIASDFGELLFHNLRHTALFGGLIRRRASVFAQPQWLRISRRLGQTDAFVGLYDIGINVPGLLEKADAMLSSGDPSIALKKLHREIAAFRSELDSWLHKHYVGLGKRAFRVVSVDSFPEFASSCRDRTFRTAFSFDRPQICSQHQVYWILCLILDFTLTDTYRKQPGGDIKPPMETMCGRSDRAVERDAFVAATNYCRTIPYACEPETGFVGRIGTFLMRTLQSYFEYAGHYREVQWCLSARAVLEPPTVANHLTKETSDFDSATASLDVGRTPNEHDTEQKVASESSSPDRNPSCTETLSGAASDAGPRKSSSSLSVDGLSESNMEHSSATAKGRPLRPRLCWKGGNRPKGALVLVSPNAGVATNDRFVIPRLSPDIDQVMPLTKQ</sequence>
<dbReference type="EMBL" id="QWIQ01000256">
    <property type="protein sequence ID" value="RMY97758.1"/>
    <property type="molecule type" value="Genomic_DNA"/>
</dbReference>
<dbReference type="PANTHER" id="PTHR38111:SF2">
    <property type="entry name" value="FINGER DOMAIN PROTEIN, PUTATIVE (AFU_ORTHOLOGUE AFUA_1G01560)-RELATED"/>
    <property type="match status" value="1"/>
</dbReference>